<accession>A0ACD4ZQ43</accession>
<dbReference type="EMBL" id="CP109109">
    <property type="protein sequence ID" value="WSC00406.1"/>
    <property type="molecule type" value="Genomic_DNA"/>
</dbReference>
<name>A0ACD4ZQ43_9ACTN</name>
<dbReference type="Proteomes" id="UP001348369">
    <property type="component" value="Chromosome"/>
</dbReference>
<reference evidence="1" key="1">
    <citation type="submission" date="2022-10" db="EMBL/GenBank/DDBJ databases">
        <title>The complete genomes of actinobacterial strains from the NBC collection.</title>
        <authorList>
            <person name="Joergensen T.S."/>
            <person name="Alvarez Arevalo M."/>
            <person name="Sterndorff E.B."/>
            <person name="Faurdal D."/>
            <person name="Vuksanovic O."/>
            <person name="Mourched A.-S."/>
            <person name="Charusanti P."/>
            <person name="Shaw S."/>
            <person name="Blin K."/>
            <person name="Weber T."/>
        </authorList>
    </citation>
    <scope>NUCLEOTIDE SEQUENCE</scope>
    <source>
        <strain evidence="1">NBC 01771</strain>
    </source>
</reference>
<evidence type="ECO:0000313" key="2">
    <source>
        <dbReference type="Proteomes" id="UP001348369"/>
    </source>
</evidence>
<sequence length="236" mass="27123">MPVDGSSPVLLDGDEWQAYFRDFKRSAFRLEVHQTYTMPTEDATVRDFLAGAAKPDGFNVPWHQTIRDHAAAGRTMTRAKVVRRPLTPYSRYLFEWCIPGNVAAGENYQVVDVTDQPNPGLPEQDFWLFDETTVVHLNYRPDGTQINRELIQDPDIGKYLAWRDLALLDLTDRENPGLPDQDFWMFDSSKVVAMNYRSDGTQISRDLLEVPDLNQYRQWKELALSLSVPFSEYGAD</sequence>
<protein>
    <submittedName>
        <fullName evidence="1">Uncharacterized protein</fullName>
    </submittedName>
</protein>
<evidence type="ECO:0000313" key="1">
    <source>
        <dbReference type="EMBL" id="WSC00406.1"/>
    </source>
</evidence>
<gene>
    <name evidence="1" type="ORF">OG835_27670</name>
</gene>
<organism evidence="1 2">
    <name type="scientific">Streptomyces scopuliridis</name>
    <dbReference type="NCBI Taxonomy" id="452529"/>
    <lineage>
        <taxon>Bacteria</taxon>
        <taxon>Bacillati</taxon>
        <taxon>Actinomycetota</taxon>
        <taxon>Actinomycetes</taxon>
        <taxon>Kitasatosporales</taxon>
        <taxon>Streptomycetaceae</taxon>
        <taxon>Streptomyces</taxon>
    </lineage>
</organism>
<proteinExistence type="predicted"/>
<keyword evidence="2" id="KW-1185">Reference proteome</keyword>